<proteinExistence type="predicted"/>
<organism evidence="1">
    <name type="scientific">freshwater metagenome</name>
    <dbReference type="NCBI Taxonomy" id="449393"/>
    <lineage>
        <taxon>unclassified sequences</taxon>
        <taxon>metagenomes</taxon>
        <taxon>ecological metagenomes</taxon>
    </lineage>
</organism>
<accession>A0A6J7PM61</accession>
<dbReference type="EMBL" id="CAFBPC010000097">
    <property type="protein sequence ID" value="CAB5004499.1"/>
    <property type="molecule type" value="Genomic_DNA"/>
</dbReference>
<gene>
    <name evidence="1" type="ORF">UFOPK4057_00518</name>
</gene>
<sequence>METVDDIISQLESISESLNDCAMALLSEAIREGHSERPPMEKRISQARRAVEKALQHLRHG</sequence>
<reference evidence="1" key="1">
    <citation type="submission" date="2020-05" db="EMBL/GenBank/DDBJ databases">
        <authorList>
            <person name="Chiriac C."/>
            <person name="Salcher M."/>
            <person name="Ghai R."/>
            <person name="Kavagutti S V."/>
        </authorList>
    </citation>
    <scope>NUCLEOTIDE SEQUENCE</scope>
</reference>
<name>A0A6J7PM61_9ZZZZ</name>
<protein>
    <submittedName>
        <fullName evidence="1">Unannotated protein</fullName>
    </submittedName>
</protein>
<dbReference type="AlphaFoldDB" id="A0A6J7PM61"/>
<evidence type="ECO:0000313" key="1">
    <source>
        <dbReference type="EMBL" id="CAB5004499.1"/>
    </source>
</evidence>